<dbReference type="GO" id="GO:0006281">
    <property type="term" value="P:DNA repair"/>
    <property type="evidence" value="ECO:0007669"/>
    <property type="project" value="UniProtKB-ARBA"/>
</dbReference>
<name>A0A835MX47_9ROSI</name>
<reference evidence="1 2" key="1">
    <citation type="submission" date="2020-10" db="EMBL/GenBank/DDBJ databases">
        <title>Plant Genome Project.</title>
        <authorList>
            <person name="Zhang R.-G."/>
        </authorList>
    </citation>
    <scope>NUCLEOTIDE SEQUENCE [LARGE SCALE GENOMIC DNA]</scope>
    <source>
        <strain evidence="1">FAFU-HL-1</strain>
        <tissue evidence="1">Leaf</tissue>
    </source>
</reference>
<keyword evidence="2" id="KW-1185">Reference proteome</keyword>
<dbReference type="InterPro" id="IPR011604">
    <property type="entry name" value="PDDEXK-like_dom_sf"/>
</dbReference>
<dbReference type="InterPro" id="IPR051703">
    <property type="entry name" value="NF-kappa-B_Signaling_Reg"/>
</dbReference>
<dbReference type="PANTHER" id="PTHR46609">
    <property type="entry name" value="EXONUCLEASE, PHAGE-TYPE/RECB, C-TERMINAL DOMAIN-CONTAINING PROTEIN"/>
    <property type="match status" value="1"/>
</dbReference>
<dbReference type="Proteomes" id="UP000657918">
    <property type="component" value="Chromosome 8"/>
</dbReference>
<proteinExistence type="predicted"/>
<sequence length="131" mass="14453">MPTVSDTLKLLSKACLVSLCSGFLFTNLIGQLWLEKLGAKEPFSGNAAICRTIAREEEALGRCKLITGYIVLLPMFQVHGKKSLEDDWLAASPDGLVDKCSGWNSRGVLEIKRPSFKGEMSRASPWKRIPL</sequence>
<gene>
    <name evidence="1" type="ORF">SADUNF_Sadunf08G0028800</name>
</gene>
<evidence type="ECO:0000313" key="1">
    <source>
        <dbReference type="EMBL" id="KAF9676686.1"/>
    </source>
</evidence>
<protein>
    <recommendedName>
        <fullName evidence="3">YqaJ viral recombinase domain-containing protein</fullName>
    </recommendedName>
</protein>
<organism evidence="1 2">
    <name type="scientific">Salix dunnii</name>
    <dbReference type="NCBI Taxonomy" id="1413687"/>
    <lineage>
        <taxon>Eukaryota</taxon>
        <taxon>Viridiplantae</taxon>
        <taxon>Streptophyta</taxon>
        <taxon>Embryophyta</taxon>
        <taxon>Tracheophyta</taxon>
        <taxon>Spermatophyta</taxon>
        <taxon>Magnoliopsida</taxon>
        <taxon>eudicotyledons</taxon>
        <taxon>Gunneridae</taxon>
        <taxon>Pentapetalae</taxon>
        <taxon>rosids</taxon>
        <taxon>fabids</taxon>
        <taxon>Malpighiales</taxon>
        <taxon>Salicaceae</taxon>
        <taxon>Saliceae</taxon>
        <taxon>Salix</taxon>
    </lineage>
</organism>
<dbReference type="OrthoDB" id="421276at2759"/>
<comment type="caution">
    <text evidence="1">The sequence shown here is derived from an EMBL/GenBank/DDBJ whole genome shotgun (WGS) entry which is preliminary data.</text>
</comment>
<accession>A0A835MX47</accession>
<evidence type="ECO:0008006" key="3">
    <source>
        <dbReference type="Google" id="ProtNLM"/>
    </source>
</evidence>
<dbReference type="EMBL" id="JADGMS010000008">
    <property type="protein sequence ID" value="KAF9676686.1"/>
    <property type="molecule type" value="Genomic_DNA"/>
</dbReference>
<dbReference type="PANTHER" id="PTHR46609:SF4">
    <property type="entry name" value="RESTRICTION ENDONUCLEASE, TYPE II-LIKE SUPERFAMILY PROTEIN"/>
    <property type="match status" value="1"/>
</dbReference>
<dbReference type="SUPFAM" id="SSF52980">
    <property type="entry name" value="Restriction endonuclease-like"/>
    <property type="match status" value="1"/>
</dbReference>
<evidence type="ECO:0000313" key="2">
    <source>
        <dbReference type="Proteomes" id="UP000657918"/>
    </source>
</evidence>
<dbReference type="InterPro" id="IPR011335">
    <property type="entry name" value="Restrct_endonuc-II-like"/>
</dbReference>
<dbReference type="AlphaFoldDB" id="A0A835MX47"/>
<dbReference type="Gene3D" id="3.90.320.10">
    <property type="match status" value="1"/>
</dbReference>